<name>I3TTH3_TISMK</name>
<evidence type="ECO:0000313" key="2">
    <source>
        <dbReference type="EMBL" id="AFK56061.1"/>
    </source>
</evidence>
<organism evidence="2 3">
    <name type="scientific">Tistrella mobilis (strain KA081020-065)</name>
    <dbReference type="NCBI Taxonomy" id="1110502"/>
    <lineage>
        <taxon>Bacteria</taxon>
        <taxon>Pseudomonadati</taxon>
        <taxon>Pseudomonadota</taxon>
        <taxon>Alphaproteobacteria</taxon>
        <taxon>Geminicoccales</taxon>
        <taxon>Geminicoccaceae</taxon>
        <taxon>Tistrella</taxon>
    </lineage>
</organism>
<proteinExistence type="predicted"/>
<dbReference type="KEGG" id="tmo:TMO_b0053"/>
<dbReference type="AlphaFoldDB" id="I3TTH3"/>
<sequence length="359" mass="38259">MILFRNVMTVILSALVLLAIYGTSAFAQTVSVKNGEGENGFGWMFGQAGTCYAVMPRHVAGIFPRVTVSTAAPVQTGTGTVITPFWDGIDLALAVIRGIGTDRCSEQLDALDVDAAGRRAAEASLLRLTPTGEEERVPLRITQRGYLTLEGEILAGREISQGTSGAFAFVGETPIGMAYASADPRRATFMRSEEILINLHRFLNEQGAAYGAPPAGAIPPAAGMPAAAGLPLVVVRSSIPPVNPRYGPENLTGNGVFVYEGVPGARIVFGIATGNVAAVHRVRMTAPTDADYALPRTIIVQYSLDDEGQQFREWTRGQMAPDGLFDTGRMAPRNIRWIAFTILDAWGPGPVVIDDVIVE</sequence>
<dbReference type="PATRIC" id="fig|1110502.3.peg.4311"/>
<dbReference type="HOGENOM" id="CLU_789600_0_0_5"/>
<gene>
    <name evidence="2" type="ordered locus">TMO_b0053</name>
</gene>
<evidence type="ECO:0000256" key="1">
    <source>
        <dbReference type="SAM" id="SignalP"/>
    </source>
</evidence>
<dbReference type="Proteomes" id="UP000005258">
    <property type="component" value="Plasmid pTM2"/>
</dbReference>
<keyword evidence="2" id="KW-0614">Plasmid</keyword>
<keyword evidence="3" id="KW-1185">Reference proteome</keyword>
<feature type="chain" id="PRO_5003680332" evidence="1">
    <location>
        <begin position="28"/>
        <end position="359"/>
    </location>
</feature>
<accession>I3TTH3</accession>
<protein>
    <submittedName>
        <fullName evidence="2">Uncharacterized protein</fullName>
    </submittedName>
</protein>
<keyword evidence="1" id="KW-0732">Signal</keyword>
<evidence type="ECO:0000313" key="3">
    <source>
        <dbReference type="Proteomes" id="UP000005258"/>
    </source>
</evidence>
<reference evidence="2 3" key="1">
    <citation type="journal article" date="2012" name="J. Am. Chem. Soc.">
        <title>Bacterial biosynthesis and maturation of the didemnin anti-cancer agents.</title>
        <authorList>
            <person name="Xu Y."/>
            <person name="Kersten R.D."/>
            <person name="Nam S.J."/>
            <person name="Lu L."/>
            <person name="Al-Suwailem A.M."/>
            <person name="Zheng H."/>
            <person name="Fenical W."/>
            <person name="Dorrestein P.C."/>
            <person name="Moore B.S."/>
            <person name="Qian P.Y."/>
        </authorList>
    </citation>
    <scope>NUCLEOTIDE SEQUENCE [LARGE SCALE GENOMIC DNA]</scope>
    <source>
        <strain evidence="2 3">KA081020-065</strain>
    </source>
</reference>
<dbReference type="EMBL" id="CP003238">
    <property type="protein sequence ID" value="AFK56061.1"/>
    <property type="molecule type" value="Genomic_DNA"/>
</dbReference>
<feature type="signal peptide" evidence="1">
    <location>
        <begin position="1"/>
        <end position="27"/>
    </location>
</feature>
<dbReference type="RefSeq" id="WP_014752814.1">
    <property type="nucleotide sequence ID" value="NC_017966.1"/>
</dbReference>
<geneLocation type="plasmid" evidence="2 3">
    <name>pTM2</name>
</geneLocation>